<feature type="domain" description="HTH araC/xylS-type" evidence="4">
    <location>
        <begin position="193"/>
        <end position="291"/>
    </location>
</feature>
<proteinExistence type="predicted"/>
<evidence type="ECO:0000313" key="6">
    <source>
        <dbReference type="Proteomes" id="UP000248918"/>
    </source>
</evidence>
<reference evidence="5 6" key="1">
    <citation type="submission" date="2018-06" db="EMBL/GenBank/DDBJ databases">
        <title>Genomic Encyclopedia of Type Strains, Phase III (KMG-III): the genomes of soil and plant-associated and newly described type strains.</title>
        <authorList>
            <person name="Whitman W."/>
        </authorList>
    </citation>
    <scope>NUCLEOTIDE SEQUENCE [LARGE SCALE GENOMIC DNA]</scope>
    <source>
        <strain evidence="5 6">LMG 23644</strain>
    </source>
</reference>
<evidence type="ECO:0000259" key="4">
    <source>
        <dbReference type="PROSITE" id="PS01124"/>
    </source>
</evidence>
<accession>A0A329BGZ8</accession>
<sequence>MLSSNSINVRGALKSAGAELVRSMHLPSGIVVSEWTGRNTLTEYRSSNENVLSVYLSGGENCNQVLGRQILRRGFKNAVCLFPIGEGQSQWQITERLNFLHVYFDPRNFEESLLQSLRQPPESYSFREVFQEASPVISAAAASIALADWDDKSLLLGVDGLMSWILLNTIRSYAATDLDAPNTRGRFSAHQTRLLRDYLGDNLGEPVRLEDLASLVNLSRYHFLRKFKTTFGHSPHAFLTHARMSRAHNLLTNSPQKITTIALECGYAQHSQFTTAFRKHFGYPPKALRGL</sequence>
<dbReference type="PANTHER" id="PTHR46796">
    <property type="entry name" value="HTH-TYPE TRANSCRIPTIONAL ACTIVATOR RHAS-RELATED"/>
    <property type="match status" value="1"/>
</dbReference>
<comment type="caution">
    <text evidence="5">The sequence shown here is derived from an EMBL/GenBank/DDBJ whole genome shotgun (WGS) entry which is preliminary data.</text>
</comment>
<evidence type="ECO:0000256" key="3">
    <source>
        <dbReference type="ARBA" id="ARBA00023163"/>
    </source>
</evidence>
<dbReference type="InterPro" id="IPR020449">
    <property type="entry name" value="Tscrpt_reg_AraC-type_HTH"/>
</dbReference>
<dbReference type="InterPro" id="IPR018060">
    <property type="entry name" value="HTH_AraC"/>
</dbReference>
<protein>
    <submittedName>
        <fullName evidence="5">AraC family transcriptional regulator</fullName>
    </submittedName>
</protein>
<evidence type="ECO:0000256" key="1">
    <source>
        <dbReference type="ARBA" id="ARBA00023015"/>
    </source>
</evidence>
<organism evidence="5 6">
    <name type="scientific">Paraburkholderia bryophila</name>
    <dbReference type="NCBI Taxonomy" id="420952"/>
    <lineage>
        <taxon>Bacteria</taxon>
        <taxon>Pseudomonadati</taxon>
        <taxon>Pseudomonadota</taxon>
        <taxon>Betaproteobacteria</taxon>
        <taxon>Burkholderiales</taxon>
        <taxon>Burkholderiaceae</taxon>
        <taxon>Paraburkholderia</taxon>
    </lineage>
</organism>
<dbReference type="SMART" id="SM00342">
    <property type="entry name" value="HTH_ARAC"/>
    <property type="match status" value="1"/>
</dbReference>
<dbReference type="Pfam" id="PF12833">
    <property type="entry name" value="HTH_18"/>
    <property type="match status" value="1"/>
</dbReference>
<evidence type="ECO:0000313" key="5">
    <source>
        <dbReference type="EMBL" id="RAS20940.1"/>
    </source>
</evidence>
<dbReference type="InterPro" id="IPR009057">
    <property type="entry name" value="Homeodomain-like_sf"/>
</dbReference>
<dbReference type="EMBL" id="QLTK01000032">
    <property type="protein sequence ID" value="RAS20940.1"/>
    <property type="molecule type" value="Genomic_DNA"/>
</dbReference>
<gene>
    <name evidence="5" type="ORF">BX591_13215</name>
</gene>
<dbReference type="PROSITE" id="PS00041">
    <property type="entry name" value="HTH_ARAC_FAMILY_1"/>
    <property type="match status" value="1"/>
</dbReference>
<dbReference type="GO" id="GO:0003700">
    <property type="term" value="F:DNA-binding transcription factor activity"/>
    <property type="evidence" value="ECO:0007669"/>
    <property type="project" value="InterPro"/>
</dbReference>
<dbReference type="AlphaFoldDB" id="A0A329BGZ8"/>
<dbReference type="PRINTS" id="PR00032">
    <property type="entry name" value="HTHARAC"/>
</dbReference>
<dbReference type="Gene3D" id="1.10.10.60">
    <property type="entry name" value="Homeodomain-like"/>
    <property type="match status" value="2"/>
</dbReference>
<dbReference type="SUPFAM" id="SSF46689">
    <property type="entry name" value="Homeodomain-like"/>
    <property type="match status" value="2"/>
</dbReference>
<keyword evidence="2" id="KW-0238">DNA-binding</keyword>
<dbReference type="OrthoDB" id="9816344at2"/>
<keyword evidence="3" id="KW-0804">Transcription</keyword>
<keyword evidence="1" id="KW-0805">Transcription regulation</keyword>
<dbReference type="InterPro" id="IPR018062">
    <property type="entry name" value="HTH_AraC-typ_CS"/>
</dbReference>
<name>A0A329BGZ8_9BURK</name>
<dbReference type="InterPro" id="IPR050204">
    <property type="entry name" value="AraC_XylS_family_regulators"/>
</dbReference>
<evidence type="ECO:0000256" key="2">
    <source>
        <dbReference type="ARBA" id="ARBA00023125"/>
    </source>
</evidence>
<dbReference type="PROSITE" id="PS01124">
    <property type="entry name" value="HTH_ARAC_FAMILY_2"/>
    <property type="match status" value="1"/>
</dbReference>
<dbReference type="GO" id="GO:0043565">
    <property type="term" value="F:sequence-specific DNA binding"/>
    <property type="evidence" value="ECO:0007669"/>
    <property type="project" value="InterPro"/>
</dbReference>
<dbReference type="Proteomes" id="UP000248918">
    <property type="component" value="Unassembled WGS sequence"/>
</dbReference>
<dbReference type="PANTHER" id="PTHR46796:SF6">
    <property type="entry name" value="ARAC SUBFAMILY"/>
    <property type="match status" value="1"/>
</dbReference>